<proteinExistence type="predicted"/>
<name>A0ACB8UIC1_9APHY</name>
<gene>
    <name evidence="1" type="ORF">BDY19DRAFT_1053473</name>
</gene>
<evidence type="ECO:0000313" key="1">
    <source>
        <dbReference type="EMBL" id="KAI0094107.1"/>
    </source>
</evidence>
<dbReference type="EMBL" id="MU274901">
    <property type="protein sequence ID" value="KAI0094107.1"/>
    <property type="molecule type" value="Genomic_DNA"/>
</dbReference>
<organism evidence="1 2">
    <name type="scientific">Irpex rosettiformis</name>
    <dbReference type="NCBI Taxonomy" id="378272"/>
    <lineage>
        <taxon>Eukaryota</taxon>
        <taxon>Fungi</taxon>
        <taxon>Dikarya</taxon>
        <taxon>Basidiomycota</taxon>
        <taxon>Agaricomycotina</taxon>
        <taxon>Agaricomycetes</taxon>
        <taxon>Polyporales</taxon>
        <taxon>Irpicaceae</taxon>
        <taxon>Irpex</taxon>
    </lineage>
</organism>
<feature type="non-terminal residue" evidence="1">
    <location>
        <position position="1024"/>
    </location>
</feature>
<keyword evidence="2" id="KW-1185">Reference proteome</keyword>
<protein>
    <submittedName>
        <fullName evidence="1">Uncharacterized protein</fullName>
    </submittedName>
</protein>
<evidence type="ECO:0000313" key="2">
    <source>
        <dbReference type="Proteomes" id="UP001055072"/>
    </source>
</evidence>
<sequence>MPSVSVFGRYRDIGASCFIDSDRPTSCVSRSFALHHNIPRTVRTVGFANCAVVSCSGPITIPSRSGYYQSSFSMAVEYLTGWDVVLGLDWCQATGASVCGDYVGDPPPGLPSARAHMWLGQPDVPCAFGLTSSTFARMSSGCSVPCGTAADSGHCTTLSPMSDAFQPLSAVSPSAPTLRHSSFEPDVLGSSLPDMGSAHLSDCVDSMNASSSSGDTPFATSQCRSCALMQGLGINGLCSACSFVPQVHETITCDPGSSVSYVHNACSLADLLSLSSFEKLGRAQLLARLGSHGIVCASESTIEDLKNQYLAHLLNGDCVRARPDTRLTCVQVSAFVSQEVNDRQLVGRVQILSSLLQKITLKPLRRMLAVLDIPHNPRGKLSSLRRCLKQHINQLSAGSKHADLPNISACSASRRVRDRTAYKKSREAARNALLAHREHIDSNWPQLVSEETKQHAVANFRHATDSRTLASFVCACCAEECVLTTRRIVPFSEISFALFCTDELPVPCHSCIPELGNAILERRGLDFNKQEVSLCDCCMRTVRRGHLPACALANNNYLGPVPAELAQLTPIEESMVALCRASSKIYQMQSVDDDESLDDNTRVNQPTMPNWQRGMKGHIIIHPQHPDRLADSLPPPIADVVKPICVIFVGSSPPSRSWLCSRASPLAVSRERVLRALLWLKHNNPLYADVRLDFTSLNAIPDDGLLPFSISTVPSSDAQETLTSRYDMVPGMACLSEPDAATNSSYAQCAEHGGATVLPSIVITDVDGNAPSNELRAAALRHVKEQGGAFLGIPHDKTPANEFFSPDLFPKTFPTLFPYGVGGLEDKSRKSSLGLRVHVRHLLRLADRRFQTHKSFLFVAFNMLQRREVLWRSSMKVRSSAFHSVAEQFALISPDTLKRLCERMQDDPFHGEHSPADEDERRAFRLLKEVNLVNAAVPGSAASKMNMRNELRALMIEHGIPSFYVTLNPADVHSPIVRFFNNDQNDIDDLTFIQSLLGYDIKGGKSTPEGGVLGHVKAYFGCVE</sequence>
<comment type="caution">
    <text evidence="1">The sequence shown here is derived from an EMBL/GenBank/DDBJ whole genome shotgun (WGS) entry which is preliminary data.</text>
</comment>
<dbReference type="Proteomes" id="UP001055072">
    <property type="component" value="Unassembled WGS sequence"/>
</dbReference>
<reference evidence="1" key="1">
    <citation type="journal article" date="2021" name="Environ. Microbiol.">
        <title>Gene family expansions and transcriptome signatures uncover fungal adaptations to wood decay.</title>
        <authorList>
            <person name="Hage H."/>
            <person name="Miyauchi S."/>
            <person name="Viragh M."/>
            <person name="Drula E."/>
            <person name="Min B."/>
            <person name="Chaduli D."/>
            <person name="Navarro D."/>
            <person name="Favel A."/>
            <person name="Norest M."/>
            <person name="Lesage-Meessen L."/>
            <person name="Balint B."/>
            <person name="Merenyi Z."/>
            <person name="de Eugenio L."/>
            <person name="Morin E."/>
            <person name="Martinez A.T."/>
            <person name="Baldrian P."/>
            <person name="Stursova M."/>
            <person name="Martinez M.J."/>
            <person name="Novotny C."/>
            <person name="Magnuson J.K."/>
            <person name="Spatafora J.W."/>
            <person name="Maurice S."/>
            <person name="Pangilinan J."/>
            <person name="Andreopoulos W."/>
            <person name="LaButti K."/>
            <person name="Hundley H."/>
            <person name="Na H."/>
            <person name="Kuo A."/>
            <person name="Barry K."/>
            <person name="Lipzen A."/>
            <person name="Henrissat B."/>
            <person name="Riley R."/>
            <person name="Ahrendt S."/>
            <person name="Nagy L.G."/>
            <person name="Grigoriev I.V."/>
            <person name="Martin F."/>
            <person name="Rosso M.N."/>
        </authorList>
    </citation>
    <scope>NUCLEOTIDE SEQUENCE</scope>
    <source>
        <strain evidence="1">CBS 384.51</strain>
    </source>
</reference>
<accession>A0ACB8UIC1</accession>